<sequence>MKINIPTILFFIYQIISPCSYKDYDVISRYRFRGHIRCLHAKDTFVSYRMNLLITNPMKNESFILASANVSPFTGEFVLSGRCMYKSGSDVEYLPYLIIAPSTRNYLPKKKNIQKVTTSQFSKERSKYPGKSEGKYNDIKKLSSETPKSFFKEESEIKKISTHDSLNSRRIKFQENDKRDLCAIDTYQFKFPNDITNISNDGIYVLFNLFVYKNQIYNPFEKLKTLYGIHMTKKRNETTNKSIQLDSYEEYISKLKIKYS</sequence>
<evidence type="ECO:0000313" key="1">
    <source>
        <dbReference type="Proteomes" id="UP000046392"/>
    </source>
</evidence>
<keyword evidence="1" id="KW-1185">Reference proteome</keyword>
<name>A0A0N5BT81_STREA</name>
<proteinExistence type="predicted"/>
<evidence type="ECO:0000313" key="2">
    <source>
        <dbReference type="WBParaSite" id="SPAL_0000906900.1"/>
    </source>
</evidence>
<dbReference type="Proteomes" id="UP000046392">
    <property type="component" value="Unplaced"/>
</dbReference>
<organism evidence="1 2">
    <name type="scientific">Strongyloides papillosus</name>
    <name type="common">Intestinal threadworm</name>
    <dbReference type="NCBI Taxonomy" id="174720"/>
    <lineage>
        <taxon>Eukaryota</taxon>
        <taxon>Metazoa</taxon>
        <taxon>Ecdysozoa</taxon>
        <taxon>Nematoda</taxon>
        <taxon>Chromadorea</taxon>
        <taxon>Rhabditida</taxon>
        <taxon>Tylenchina</taxon>
        <taxon>Panagrolaimomorpha</taxon>
        <taxon>Strongyloidoidea</taxon>
        <taxon>Strongyloididae</taxon>
        <taxon>Strongyloides</taxon>
    </lineage>
</organism>
<protein>
    <submittedName>
        <fullName evidence="2">Uncharacterized protein</fullName>
    </submittedName>
</protein>
<reference evidence="2" key="1">
    <citation type="submission" date="2017-02" db="UniProtKB">
        <authorList>
            <consortium name="WormBaseParasite"/>
        </authorList>
    </citation>
    <scope>IDENTIFICATION</scope>
</reference>
<dbReference type="AlphaFoldDB" id="A0A0N5BT81"/>
<dbReference type="WBParaSite" id="SPAL_0000906900.1">
    <property type="protein sequence ID" value="SPAL_0000906900.1"/>
    <property type="gene ID" value="SPAL_0000906900"/>
</dbReference>
<accession>A0A0N5BT81</accession>